<protein>
    <submittedName>
        <fullName evidence="2">Uncharacterized protein</fullName>
    </submittedName>
</protein>
<dbReference type="Proteomes" id="UP001054837">
    <property type="component" value="Unassembled WGS sequence"/>
</dbReference>
<sequence>MSPPEPKQSSWKTQSQLELAFPKTWEISPLTFSLHFPGERSLRADDFSSPPPPPSLLQEAANGQKGAIKGGHGTKRTCRPLLIKTNLWKFSLLFDSVEMRVPLTPV</sequence>
<accession>A0AAV4V446</accession>
<comment type="caution">
    <text evidence="2">The sequence shown here is derived from an EMBL/GenBank/DDBJ whole genome shotgun (WGS) entry which is preliminary data.</text>
</comment>
<reference evidence="2 3" key="1">
    <citation type="submission" date="2021-06" db="EMBL/GenBank/DDBJ databases">
        <title>Caerostris darwini draft genome.</title>
        <authorList>
            <person name="Kono N."/>
            <person name="Arakawa K."/>
        </authorList>
    </citation>
    <scope>NUCLEOTIDE SEQUENCE [LARGE SCALE GENOMIC DNA]</scope>
</reference>
<gene>
    <name evidence="2" type="ORF">CDAR_77641</name>
</gene>
<evidence type="ECO:0000256" key="1">
    <source>
        <dbReference type="SAM" id="MobiDB-lite"/>
    </source>
</evidence>
<dbReference type="EMBL" id="BPLQ01012370">
    <property type="protein sequence ID" value="GIY65017.1"/>
    <property type="molecule type" value="Genomic_DNA"/>
</dbReference>
<name>A0AAV4V446_9ARAC</name>
<dbReference type="AlphaFoldDB" id="A0AAV4V446"/>
<feature type="region of interest" description="Disordered" evidence="1">
    <location>
        <begin position="41"/>
        <end position="75"/>
    </location>
</feature>
<organism evidence="2 3">
    <name type="scientific">Caerostris darwini</name>
    <dbReference type="NCBI Taxonomy" id="1538125"/>
    <lineage>
        <taxon>Eukaryota</taxon>
        <taxon>Metazoa</taxon>
        <taxon>Ecdysozoa</taxon>
        <taxon>Arthropoda</taxon>
        <taxon>Chelicerata</taxon>
        <taxon>Arachnida</taxon>
        <taxon>Araneae</taxon>
        <taxon>Araneomorphae</taxon>
        <taxon>Entelegynae</taxon>
        <taxon>Araneoidea</taxon>
        <taxon>Araneidae</taxon>
        <taxon>Caerostris</taxon>
    </lineage>
</organism>
<keyword evidence="3" id="KW-1185">Reference proteome</keyword>
<evidence type="ECO:0000313" key="2">
    <source>
        <dbReference type="EMBL" id="GIY65017.1"/>
    </source>
</evidence>
<proteinExistence type="predicted"/>
<evidence type="ECO:0000313" key="3">
    <source>
        <dbReference type="Proteomes" id="UP001054837"/>
    </source>
</evidence>